<dbReference type="PROSITE" id="PS00865">
    <property type="entry name" value="UBIQUITIN_ACTIVAT_2"/>
    <property type="match status" value="1"/>
</dbReference>
<dbReference type="SUPFAM" id="SSF69572">
    <property type="entry name" value="Activating enzymes of the ubiquitin-like proteins"/>
    <property type="match status" value="1"/>
</dbReference>
<feature type="domain" description="E2 binding" evidence="6">
    <location>
        <begin position="358"/>
        <end position="441"/>
    </location>
</feature>
<dbReference type="SMART" id="SM01181">
    <property type="entry name" value="E2_bind"/>
    <property type="match status" value="1"/>
</dbReference>
<dbReference type="GO" id="GO:0005634">
    <property type="term" value="C:nucleus"/>
    <property type="evidence" value="ECO:0007669"/>
    <property type="project" value="TreeGrafter"/>
</dbReference>
<protein>
    <recommendedName>
        <fullName evidence="5">NEDD8-activating enzyme E1 catalytic subunit</fullName>
        <ecNumber evidence="5">6.2.1.64</ecNumber>
    </recommendedName>
</protein>
<dbReference type="InterPro" id="IPR023318">
    <property type="entry name" value="Ub_act_enz_dom_a_sf"/>
</dbReference>
<dbReference type="EC" id="6.2.1.64" evidence="5"/>
<sequence length="444" mass="49142">MNPTEALLHRSSPFGNETGTLPLGEFYPGEETSNYIENEANILVIGAGGLGCELLKDLALSGFKKIHVIDLDTIDVTNLNRQFLFRQKDVGKMKAEVAAAFVMERVPGVCVMAHTSSIQEKPVEFYKQFSVIIAGLDNIKARRWINALIHDMLETDEDGNIIPESVIPLIDGGTEAFKGQARMIVPGATSCFECSMESFPRQTHYPLCTVAETPRKPDHCIAYALFAVNRGLSGESADVIRKEFERLFGTETKLDKDSPDHMRFIYEKALERSKVFNIEGVTYMLTMGVVKNIIPAVASTNAVIAAACVNEAFKALSWCSQSLDTYFMYNGTTGVYTHTFKYEKKEGCPVCDPTEIKVDASKNETLEQFMNKLIENRALQLEQPSIAKPGLSLYMQKPAALKEATSVNLSKTLSELIADGDVLTVTDPVFPTGMRLDVLVRLHD</sequence>
<keyword evidence="1 5" id="KW-0547">Nucleotide-binding</keyword>
<dbReference type="InterPro" id="IPR035985">
    <property type="entry name" value="Ubiquitin-activating_enz"/>
</dbReference>
<dbReference type="Gene3D" id="1.10.10.520">
    <property type="entry name" value="Ubiquitin activating enzymes (Uba3). Chain: B, domain 2"/>
    <property type="match status" value="1"/>
</dbReference>
<evidence type="ECO:0000259" key="6">
    <source>
        <dbReference type="SMART" id="SM01181"/>
    </source>
</evidence>
<evidence type="ECO:0000313" key="7">
    <source>
        <dbReference type="EMBL" id="CAE0433966.1"/>
    </source>
</evidence>
<keyword evidence="5" id="KW-0436">Ligase</keyword>
<keyword evidence="3 5" id="KW-0067">ATP-binding</keyword>
<dbReference type="AlphaFoldDB" id="A0A7S3LN24"/>
<comment type="similarity">
    <text evidence="5">Belongs to the ubiquitin-activating E1 family. UBA3 subfamily.</text>
</comment>
<proteinExistence type="inferred from homology"/>
<dbReference type="InterPro" id="IPR014929">
    <property type="entry name" value="E2-binding"/>
</dbReference>
<dbReference type="GO" id="GO:0045116">
    <property type="term" value="P:protein neddylation"/>
    <property type="evidence" value="ECO:0007669"/>
    <property type="project" value="UniProtKB-UniRule"/>
</dbReference>
<dbReference type="InterPro" id="IPR033127">
    <property type="entry name" value="UBQ-activ_enz_E1_Cys_AS"/>
</dbReference>
<dbReference type="Pfam" id="PF08825">
    <property type="entry name" value="E2_bind"/>
    <property type="match status" value="1"/>
</dbReference>
<organism evidence="7">
    <name type="scientific">Aplanochytrium stocchinoi</name>
    <dbReference type="NCBI Taxonomy" id="215587"/>
    <lineage>
        <taxon>Eukaryota</taxon>
        <taxon>Sar</taxon>
        <taxon>Stramenopiles</taxon>
        <taxon>Bigyra</taxon>
        <taxon>Labyrinthulomycetes</taxon>
        <taxon>Thraustochytrida</taxon>
        <taxon>Thraustochytriidae</taxon>
        <taxon>Aplanochytrium</taxon>
    </lineage>
</organism>
<dbReference type="UniPathway" id="UPA00885"/>
<dbReference type="PANTHER" id="PTHR10953:SF6">
    <property type="entry name" value="NEDD8-ACTIVATING ENZYME E1 CATALYTIC SUBUNIT"/>
    <property type="match status" value="1"/>
</dbReference>
<feature type="active site" description="Glycyl thioester intermediate" evidence="4">
    <location>
        <position position="208"/>
    </location>
</feature>
<comment type="catalytic activity">
    <reaction evidence="5">
        <text>ATP + [NEDD8 protein] + [E1 NEDD8-activating enzyme]-L-cysteine = AMP + diphosphate + [E1 NEDD8-activating enzyme]-S-[NEDD8 protein]-yl-L-cysteine.</text>
        <dbReference type="EC" id="6.2.1.64"/>
    </reaction>
</comment>
<keyword evidence="2 5" id="KW-0833">Ubl conjugation pathway</keyword>
<dbReference type="EMBL" id="HBIN01005889">
    <property type="protein sequence ID" value="CAE0433966.1"/>
    <property type="molecule type" value="Transcribed_RNA"/>
</dbReference>
<dbReference type="Pfam" id="PF00899">
    <property type="entry name" value="ThiF"/>
    <property type="match status" value="1"/>
</dbReference>
<dbReference type="PANTHER" id="PTHR10953">
    <property type="entry name" value="UBIQUITIN-ACTIVATING ENZYME E1"/>
    <property type="match status" value="1"/>
</dbReference>
<accession>A0A7S3LN24</accession>
<dbReference type="Gene3D" id="3.40.50.720">
    <property type="entry name" value="NAD(P)-binding Rossmann-like Domain"/>
    <property type="match status" value="1"/>
</dbReference>
<dbReference type="GO" id="GO:0005524">
    <property type="term" value="F:ATP binding"/>
    <property type="evidence" value="ECO:0007669"/>
    <property type="project" value="UniProtKB-UniRule"/>
</dbReference>
<evidence type="ECO:0000256" key="1">
    <source>
        <dbReference type="ARBA" id="ARBA00022741"/>
    </source>
</evidence>
<dbReference type="InterPro" id="IPR000594">
    <property type="entry name" value="ThiF_NAD_FAD-bd"/>
</dbReference>
<evidence type="ECO:0000256" key="3">
    <source>
        <dbReference type="ARBA" id="ARBA00022840"/>
    </source>
</evidence>
<comment type="pathway">
    <text evidence="5">Protein modification; protein neddylation.</text>
</comment>
<evidence type="ECO:0000256" key="4">
    <source>
        <dbReference type="PROSITE-ProRule" id="PRU10132"/>
    </source>
</evidence>
<comment type="function">
    <text evidence="5">Catalytic subunit of the dimeric E1 enzyme, which activates NEDD8.</text>
</comment>
<evidence type="ECO:0000256" key="5">
    <source>
        <dbReference type="RuleBase" id="RU368009"/>
    </source>
</evidence>
<evidence type="ECO:0000256" key="2">
    <source>
        <dbReference type="ARBA" id="ARBA00022786"/>
    </source>
</evidence>
<dbReference type="GO" id="GO:0019781">
    <property type="term" value="F:NEDD8 activating enzyme activity"/>
    <property type="evidence" value="ECO:0007669"/>
    <property type="project" value="UniProtKB-UniRule"/>
</dbReference>
<dbReference type="InterPro" id="IPR045886">
    <property type="entry name" value="ThiF/MoeB/HesA"/>
</dbReference>
<reference evidence="7" key="1">
    <citation type="submission" date="2021-01" db="EMBL/GenBank/DDBJ databases">
        <authorList>
            <person name="Corre E."/>
            <person name="Pelletier E."/>
            <person name="Niang G."/>
            <person name="Scheremetjew M."/>
            <person name="Finn R."/>
            <person name="Kale V."/>
            <person name="Holt S."/>
            <person name="Cochrane G."/>
            <person name="Meng A."/>
            <person name="Brown T."/>
            <person name="Cohen L."/>
        </authorList>
    </citation>
    <scope>NUCLEOTIDE SEQUENCE</scope>
    <source>
        <strain evidence="7">GSBS06</strain>
    </source>
</reference>
<dbReference type="Gene3D" id="3.10.290.20">
    <property type="entry name" value="Ubiquitin-like 2 activating enzyme e1b. Chain: B, domain 3"/>
    <property type="match status" value="1"/>
</dbReference>
<dbReference type="GO" id="GO:0005737">
    <property type="term" value="C:cytoplasm"/>
    <property type="evidence" value="ECO:0007669"/>
    <property type="project" value="TreeGrafter"/>
</dbReference>
<gene>
    <name evidence="7" type="ORF">ASTO00021_LOCUS4278</name>
</gene>
<name>A0A7S3LN24_9STRA</name>